<feature type="compositionally biased region" description="Basic and acidic residues" evidence="2">
    <location>
        <begin position="191"/>
        <end position="200"/>
    </location>
</feature>
<keyword evidence="1" id="KW-0175">Coiled coil</keyword>
<reference evidence="3 4" key="1">
    <citation type="journal article" date="2024" name="Nat. Commun.">
        <title>Phylogenomics reveals the evolutionary origins of lichenization in chlorophyte algae.</title>
        <authorList>
            <person name="Puginier C."/>
            <person name="Libourel C."/>
            <person name="Otte J."/>
            <person name="Skaloud P."/>
            <person name="Haon M."/>
            <person name="Grisel S."/>
            <person name="Petersen M."/>
            <person name="Berrin J.G."/>
            <person name="Delaux P.M."/>
            <person name="Dal Grande F."/>
            <person name="Keller J."/>
        </authorList>
    </citation>
    <scope>NUCLEOTIDE SEQUENCE [LARGE SCALE GENOMIC DNA]</scope>
    <source>
        <strain evidence="3 4">SAG 2036</strain>
    </source>
</reference>
<evidence type="ECO:0000313" key="3">
    <source>
        <dbReference type="EMBL" id="KAK9804061.1"/>
    </source>
</evidence>
<feature type="region of interest" description="Disordered" evidence="2">
    <location>
        <begin position="145"/>
        <end position="164"/>
    </location>
</feature>
<feature type="region of interest" description="Disordered" evidence="2">
    <location>
        <begin position="392"/>
        <end position="464"/>
    </location>
</feature>
<dbReference type="Proteomes" id="UP001465755">
    <property type="component" value="Unassembled WGS sequence"/>
</dbReference>
<feature type="compositionally biased region" description="Low complexity" evidence="2">
    <location>
        <begin position="220"/>
        <end position="231"/>
    </location>
</feature>
<feature type="compositionally biased region" description="Basic and acidic residues" evidence="2">
    <location>
        <begin position="405"/>
        <end position="420"/>
    </location>
</feature>
<accession>A0AAW1P5U0</accession>
<sequence>MGQSTSQQEKGRVYLLFGLRLAASHLLVRPGGRGEPASDEEARLTNRIDSAAFLTTVRNFSPELANSWVREANSQPEDVYSAQPRKPGRRVSTIEGLQSLVAADVGYEPGSSLIWSCQNSSFGCIGDVAADGCIVPTSTENDALKSLQGKPQTHPSALAKACNPKTKNGWENLAYGAAGSKLAKLSELRRRAERTLDKESAPSPPHTAPAQPVQSSQDTAPSACAAKAPAPSTEPGTAGEQTAHAAPPEQQPSSSPAAKPKPKQTARKHSSMTWARDAFLGTCSEADSLIHGLRAQVAQLEQSNAQLSEDNACIRERCSQQEQALKDMEAQVGTASQQFKADWDTAQADLQKAQRQLNIQEQKTARERRDHERELAVLRDLLTEAGAKSFSHKTAAAKQEAQVRAAEEADPNVHEDHWQGRSEGGCRVVIESDPPPGQASGRLSFNPEGESAPAEQQGAGEHGV</sequence>
<evidence type="ECO:0000256" key="1">
    <source>
        <dbReference type="SAM" id="Coils"/>
    </source>
</evidence>
<feature type="region of interest" description="Disordered" evidence="2">
    <location>
        <begin position="191"/>
        <end position="272"/>
    </location>
</feature>
<organism evidence="3 4">
    <name type="scientific">Symbiochloris irregularis</name>
    <dbReference type="NCBI Taxonomy" id="706552"/>
    <lineage>
        <taxon>Eukaryota</taxon>
        <taxon>Viridiplantae</taxon>
        <taxon>Chlorophyta</taxon>
        <taxon>core chlorophytes</taxon>
        <taxon>Trebouxiophyceae</taxon>
        <taxon>Trebouxiales</taxon>
        <taxon>Trebouxiaceae</taxon>
        <taxon>Symbiochloris</taxon>
    </lineage>
</organism>
<proteinExistence type="predicted"/>
<comment type="caution">
    <text evidence="3">The sequence shown here is derived from an EMBL/GenBank/DDBJ whole genome shotgun (WGS) entry which is preliminary data.</text>
</comment>
<feature type="compositionally biased region" description="Basic residues" evidence="2">
    <location>
        <begin position="260"/>
        <end position="270"/>
    </location>
</feature>
<evidence type="ECO:0000256" key="2">
    <source>
        <dbReference type="SAM" id="MobiDB-lite"/>
    </source>
</evidence>
<feature type="compositionally biased region" description="Low complexity" evidence="2">
    <location>
        <begin position="243"/>
        <end position="258"/>
    </location>
</feature>
<name>A0AAW1P5U0_9CHLO</name>
<keyword evidence="4" id="KW-1185">Reference proteome</keyword>
<dbReference type="EMBL" id="JALJOQ010000053">
    <property type="protein sequence ID" value="KAK9804061.1"/>
    <property type="molecule type" value="Genomic_DNA"/>
</dbReference>
<gene>
    <name evidence="3" type="ORF">WJX73_000457</name>
</gene>
<dbReference type="AlphaFoldDB" id="A0AAW1P5U0"/>
<evidence type="ECO:0000313" key="4">
    <source>
        <dbReference type="Proteomes" id="UP001465755"/>
    </source>
</evidence>
<feature type="coiled-coil region" evidence="1">
    <location>
        <begin position="290"/>
        <end position="370"/>
    </location>
</feature>
<protein>
    <submittedName>
        <fullName evidence="3">Uncharacterized protein</fullName>
    </submittedName>
</protein>